<name>A0A396C0Z5_BACFG</name>
<accession>A0A396C0Z5</accession>
<dbReference type="Gene3D" id="1.10.443.10">
    <property type="entry name" value="Intergrase catalytic core"/>
    <property type="match status" value="1"/>
</dbReference>
<dbReference type="GO" id="GO:0015074">
    <property type="term" value="P:DNA integration"/>
    <property type="evidence" value="ECO:0007669"/>
    <property type="project" value="InterPro"/>
</dbReference>
<dbReference type="Pfam" id="PF00589">
    <property type="entry name" value="Phage_integrase"/>
    <property type="match status" value="1"/>
</dbReference>
<evidence type="ECO:0000256" key="1">
    <source>
        <dbReference type="ARBA" id="ARBA00023172"/>
    </source>
</evidence>
<dbReference type="PROSITE" id="PS51898">
    <property type="entry name" value="TYR_RECOMBINASE"/>
    <property type="match status" value="1"/>
</dbReference>
<dbReference type="InterPro" id="IPR011010">
    <property type="entry name" value="DNA_brk_join_enz"/>
</dbReference>
<dbReference type="InterPro" id="IPR013762">
    <property type="entry name" value="Integrase-like_cat_sf"/>
</dbReference>
<gene>
    <name evidence="3" type="ORF">DW228_10825</name>
</gene>
<dbReference type="InterPro" id="IPR002104">
    <property type="entry name" value="Integrase_catalytic"/>
</dbReference>
<dbReference type="GO" id="GO:0006310">
    <property type="term" value="P:DNA recombination"/>
    <property type="evidence" value="ECO:0007669"/>
    <property type="project" value="UniProtKB-KW"/>
</dbReference>
<dbReference type="EMBL" id="QRJE01000016">
    <property type="protein sequence ID" value="RHH11067.1"/>
    <property type="molecule type" value="Genomic_DNA"/>
</dbReference>
<dbReference type="RefSeq" id="WP_032542195.1">
    <property type="nucleotide sequence ID" value="NZ_CAXSXC010000014.1"/>
</dbReference>
<dbReference type="GO" id="GO:0003677">
    <property type="term" value="F:DNA binding"/>
    <property type="evidence" value="ECO:0007669"/>
    <property type="project" value="InterPro"/>
</dbReference>
<evidence type="ECO:0000313" key="4">
    <source>
        <dbReference type="Proteomes" id="UP000266644"/>
    </source>
</evidence>
<feature type="domain" description="Tyr recombinase" evidence="2">
    <location>
        <begin position="1"/>
        <end position="123"/>
    </location>
</feature>
<organism evidence="3 4">
    <name type="scientific">Bacteroides fragilis</name>
    <dbReference type="NCBI Taxonomy" id="817"/>
    <lineage>
        <taxon>Bacteria</taxon>
        <taxon>Pseudomonadati</taxon>
        <taxon>Bacteroidota</taxon>
        <taxon>Bacteroidia</taxon>
        <taxon>Bacteroidales</taxon>
        <taxon>Bacteroidaceae</taxon>
        <taxon>Bacteroides</taxon>
    </lineage>
</organism>
<evidence type="ECO:0000313" key="3">
    <source>
        <dbReference type="EMBL" id="RHH11067.1"/>
    </source>
</evidence>
<comment type="caution">
    <text evidence="3">The sequence shown here is derived from an EMBL/GenBank/DDBJ whole genome shotgun (WGS) entry which is preliminary data.</text>
</comment>
<evidence type="ECO:0000259" key="2">
    <source>
        <dbReference type="PROSITE" id="PS51898"/>
    </source>
</evidence>
<protein>
    <recommendedName>
        <fullName evidence="2">Tyr recombinase domain-containing protein</fullName>
    </recommendedName>
</protein>
<proteinExistence type="predicted"/>
<keyword evidence="1" id="KW-0233">DNA recombination</keyword>
<sequence>MLAHIFRIIMLEASKTTRMKENQNHHNLGITHTLLGNGEPCQKIFLPISNQPTNRYLKDIMADLKIDKTMTFHRARHSFRTIAAKKGIRDGIAERIMGHAEGNDIKDIYTHLHDEDIVKEMRDKWVG</sequence>
<dbReference type="SUPFAM" id="SSF56349">
    <property type="entry name" value="DNA breaking-rejoining enzymes"/>
    <property type="match status" value="1"/>
</dbReference>
<dbReference type="Proteomes" id="UP000266644">
    <property type="component" value="Unassembled WGS sequence"/>
</dbReference>
<dbReference type="AlphaFoldDB" id="A0A396C0Z5"/>
<reference evidence="3 4" key="1">
    <citation type="submission" date="2018-08" db="EMBL/GenBank/DDBJ databases">
        <title>A genome reference for cultivated species of the human gut microbiota.</title>
        <authorList>
            <person name="Zou Y."/>
            <person name="Xue W."/>
            <person name="Luo G."/>
        </authorList>
    </citation>
    <scope>NUCLEOTIDE SEQUENCE [LARGE SCALE GENOMIC DNA]</scope>
    <source>
        <strain evidence="3 4">AM18-6</strain>
    </source>
</reference>